<keyword evidence="1 3" id="KW-0489">Methyltransferase</keyword>
<evidence type="ECO:0000256" key="2">
    <source>
        <dbReference type="ARBA" id="ARBA00022679"/>
    </source>
</evidence>
<name>A0ABS6BJ10_9SPHN</name>
<dbReference type="EMBL" id="JAHKRT010000005">
    <property type="protein sequence ID" value="MBU3078303.1"/>
    <property type="molecule type" value="Genomic_DNA"/>
</dbReference>
<reference evidence="3 4" key="1">
    <citation type="submission" date="2021-06" db="EMBL/GenBank/DDBJ databases">
        <title>Sphingomonas sp. XMGL2, whole genome shotgun sequencing project.</title>
        <authorList>
            <person name="Zhao G."/>
            <person name="Shen L."/>
        </authorList>
    </citation>
    <scope>NUCLEOTIDE SEQUENCE [LARGE SCALE GENOMIC DNA]</scope>
    <source>
        <strain evidence="3 4">XMGL2</strain>
    </source>
</reference>
<dbReference type="Pfam" id="PF02636">
    <property type="entry name" value="Methyltransf_28"/>
    <property type="match status" value="1"/>
</dbReference>
<proteinExistence type="predicted"/>
<gene>
    <name evidence="3" type="ORF">KOF26_10525</name>
</gene>
<protein>
    <submittedName>
        <fullName evidence="3">SAM-dependent methyltransferase</fullName>
        <ecNumber evidence="3">2.1.1.-</ecNumber>
    </submittedName>
</protein>
<dbReference type="Proteomes" id="UP000776276">
    <property type="component" value="Unassembled WGS sequence"/>
</dbReference>
<keyword evidence="4" id="KW-1185">Reference proteome</keyword>
<evidence type="ECO:0000313" key="4">
    <source>
        <dbReference type="Proteomes" id="UP000776276"/>
    </source>
</evidence>
<evidence type="ECO:0000313" key="3">
    <source>
        <dbReference type="EMBL" id="MBU3078303.1"/>
    </source>
</evidence>
<dbReference type="GO" id="GO:0032259">
    <property type="term" value="P:methylation"/>
    <property type="evidence" value="ECO:0007669"/>
    <property type="project" value="UniProtKB-KW"/>
</dbReference>
<dbReference type="GO" id="GO:0008168">
    <property type="term" value="F:methyltransferase activity"/>
    <property type="evidence" value="ECO:0007669"/>
    <property type="project" value="UniProtKB-KW"/>
</dbReference>
<dbReference type="InterPro" id="IPR003788">
    <property type="entry name" value="NDUFAF7"/>
</dbReference>
<dbReference type="PANTHER" id="PTHR12049">
    <property type="entry name" value="PROTEIN ARGININE METHYLTRANSFERASE NDUFAF7, MITOCHONDRIAL"/>
    <property type="match status" value="1"/>
</dbReference>
<accession>A0ABS6BJ10</accession>
<evidence type="ECO:0000256" key="1">
    <source>
        <dbReference type="ARBA" id="ARBA00022603"/>
    </source>
</evidence>
<comment type="caution">
    <text evidence="3">The sequence shown here is derived from an EMBL/GenBank/DDBJ whole genome shotgun (WGS) entry which is preliminary data.</text>
</comment>
<sequence length="319" mass="33036">MAAANATYYAERDPLGAAGDFITAPEISQMFGELIGLCLADLWARSGAPADVAWVELGPGRGTLSHDALRAAGRAGLAPPVHLVETSPALRAAQARLLPGARWHEAAAGLPADRPLLVVANEFFDALPVRQLVREGAAWRERLVDWRDGRFVAVAGTAVAEKGLPEAEDGAILEANPAALAIVTELAGRIVARGGAMLMVDYGHDRTSIGDTLQAVSRHAHADPFAAPGTRDLTAHVDFAALAAAAAAAGARTHGPVEQGAFLTALGLAQRAAALARAAPARGDEIAAAYRRLADPAEMGRLFKVLAVSAPSWPQPAGF</sequence>
<organism evidence="3 4">
    <name type="scientific">Sphingomonas quercus</name>
    <dbReference type="NCBI Taxonomy" id="2842451"/>
    <lineage>
        <taxon>Bacteria</taxon>
        <taxon>Pseudomonadati</taxon>
        <taxon>Pseudomonadota</taxon>
        <taxon>Alphaproteobacteria</taxon>
        <taxon>Sphingomonadales</taxon>
        <taxon>Sphingomonadaceae</taxon>
        <taxon>Sphingomonas</taxon>
    </lineage>
</organism>
<dbReference type="EC" id="2.1.1.-" evidence="3"/>
<keyword evidence="2 3" id="KW-0808">Transferase</keyword>
<dbReference type="PANTHER" id="PTHR12049:SF7">
    <property type="entry name" value="PROTEIN ARGININE METHYLTRANSFERASE NDUFAF7, MITOCHONDRIAL"/>
    <property type="match status" value="1"/>
</dbReference>